<keyword evidence="2" id="KW-1185">Reference proteome</keyword>
<feature type="non-terminal residue" evidence="1">
    <location>
        <position position="1"/>
    </location>
</feature>
<organism evidence="1 2">
    <name type="scientific">Biomphalaria pfeifferi</name>
    <name type="common">Bloodfluke planorb</name>
    <name type="synonym">Freshwater snail</name>
    <dbReference type="NCBI Taxonomy" id="112525"/>
    <lineage>
        <taxon>Eukaryota</taxon>
        <taxon>Metazoa</taxon>
        <taxon>Spiralia</taxon>
        <taxon>Lophotrochozoa</taxon>
        <taxon>Mollusca</taxon>
        <taxon>Gastropoda</taxon>
        <taxon>Heterobranchia</taxon>
        <taxon>Euthyneura</taxon>
        <taxon>Panpulmonata</taxon>
        <taxon>Hygrophila</taxon>
        <taxon>Lymnaeoidea</taxon>
        <taxon>Planorbidae</taxon>
        <taxon>Biomphalaria</taxon>
    </lineage>
</organism>
<name>A0AAD8C6G3_BIOPF</name>
<protein>
    <submittedName>
        <fullName evidence="1">Uncharacterized protein</fullName>
    </submittedName>
</protein>
<evidence type="ECO:0000313" key="1">
    <source>
        <dbReference type="EMBL" id="KAK0066817.1"/>
    </source>
</evidence>
<evidence type="ECO:0000313" key="2">
    <source>
        <dbReference type="Proteomes" id="UP001233172"/>
    </source>
</evidence>
<accession>A0AAD8C6G3</accession>
<gene>
    <name evidence="1" type="ORF">Bpfe_003552</name>
</gene>
<reference evidence="1" key="2">
    <citation type="submission" date="2023-04" db="EMBL/GenBank/DDBJ databases">
        <authorList>
            <person name="Bu L."/>
            <person name="Lu L."/>
            <person name="Laidemitt M.R."/>
            <person name="Zhang S.M."/>
            <person name="Mutuku M."/>
            <person name="Mkoji G."/>
            <person name="Steinauer M."/>
            <person name="Loker E.S."/>
        </authorList>
    </citation>
    <scope>NUCLEOTIDE SEQUENCE</scope>
    <source>
        <strain evidence="1">KasaAsao</strain>
        <tissue evidence="1">Whole Snail</tissue>
    </source>
</reference>
<comment type="caution">
    <text evidence="1">The sequence shown here is derived from an EMBL/GenBank/DDBJ whole genome shotgun (WGS) entry which is preliminary data.</text>
</comment>
<dbReference type="EMBL" id="JASAOG010000009">
    <property type="protein sequence ID" value="KAK0066817.1"/>
    <property type="molecule type" value="Genomic_DNA"/>
</dbReference>
<dbReference type="Proteomes" id="UP001233172">
    <property type="component" value="Unassembled WGS sequence"/>
</dbReference>
<reference evidence="1" key="1">
    <citation type="journal article" date="2023" name="PLoS Negl. Trop. Dis.">
        <title>A genome sequence for Biomphalaria pfeifferi, the major vector snail for the human-infecting parasite Schistosoma mansoni.</title>
        <authorList>
            <person name="Bu L."/>
            <person name="Lu L."/>
            <person name="Laidemitt M.R."/>
            <person name="Zhang S.M."/>
            <person name="Mutuku M."/>
            <person name="Mkoji G."/>
            <person name="Steinauer M."/>
            <person name="Loker E.S."/>
        </authorList>
    </citation>
    <scope>NUCLEOTIDE SEQUENCE</scope>
    <source>
        <strain evidence="1">KasaAsao</strain>
    </source>
</reference>
<dbReference type="AlphaFoldDB" id="A0AAD8C6G3"/>
<proteinExistence type="predicted"/>
<sequence>EDYLSYLESGYCIPAHSENVANRMTSVALSLTVVNNVSTSLFYTTLRQGSDNVG</sequence>